<dbReference type="PROSITE" id="PS50206">
    <property type="entry name" value="RHODANESE_3"/>
    <property type="match status" value="1"/>
</dbReference>
<keyword evidence="1" id="KW-0479">Metal-binding</keyword>
<dbReference type="InterPro" id="IPR001763">
    <property type="entry name" value="Rhodanese-like_dom"/>
</dbReference>
<reference evidence="3 4" key="1">
    <citation type="submission" date="2020-08" db="EMBL/GenBank/DDBJ databases">
        <authorList>
            <person name="Mo P."/>
        </authorList>
    </citation>
    <scope>NUCLEOTIDE SEQUENCE [LARGE SCALE GENOMIC DNA]</scope>
    <source>
        <strain evidence="3 4">CGMCC 4.1532</strain>
    </source>
</reference>
<dbReference type="SUPFAM" id="SSF56281">
    <property type="entry name" value="Metallo-hydrolase/oxidoreductase"/>
    <property type="match status" value="1"/>
</dbReference>
<dbReference type="SUPFAM" id="SSF52821">
    <property type="entry name" value="Rhodanese/Cell cycle control phosphatase"/>
    <property type="match status" value="2"/>
</dbReference>
<accession>A0A7G7MQS6</accession>
<dbReference type="InterPro" id="IPR001279">
    <property type="entry name" value="Metallo-B-lactamas"/>
</dbReference>
<dbReference type="AlphaFoldDB" id="A0A7G7MQS6"/>
<dbReference type="SMART" id="SM00450">
    <property type="entry name" value="RHOD"/>
    <property type="match status" value="1"/>
</dbReference>
<dbReference type="RefSeq" id="WP_185721935.1">
    <property type="nucleotide sequence ID" value="NZ_BAAAWI010000001.1"/>
</dbReference>
<dbReference type="InterPro" id="IPR036873">
    <property type="entry name" value="Rhodanese-like_dom_sf"/>
</dbReference>
<dbReference type="Proteomes" id="UP000515728">
    <property type="component" value="Chromosome"/>
</dbReference>
<dbReference type="GO" id="GO:0070813">
    <property type="term" value="P:hydrogen sulfide metabolic process"/>
    <property type="evidence" value="ECO:0007669"/>
    <property type="project" value="TreeGrafter"/>
</dbReference>
<evidence type="ECO:0000256" key="1">
    <source>
        <dbReference type="ARBA" id="ARBA00022723"/>
    </source>
</evidence>
<dbReference type="PANTHER" id="PTHR43084:SF1">
    <property type="entry name" value="PERSULFIDE DIOXYGENASE ETHE1, MITOCHONDRIAL"/>
    <property type="match status" value="1"/>
</dbReference>
<dbReference type="CDD" id="cd00158">
    <property type="entry name" value="RHOD"/>
    <property type="match status" value="1"/>
</dbReference>
<dbReference type="SMART" id="SM00849">
    <property type="entry name" value="Lactamase_B"/>
    <property type="match status" value="1"/>
</dbReference>
<dbReference type="InterPro" id="IPR044528">
    <property type="entry name" value="POD-like_MBL-fold"/>
</dbReference>
<dbReference type="GO" id="GO:0050313">
    <property type="term" value="F:sulfur dioxygenase activity"/>
    <property type="evidence" value="ECO:0007669"/>
    <property type="project" value="InterPro"/>
</dbReference>
<gene>
    <name evidence="3" type="ORF">H6H00_15500</name>
</gene>
<name>A0A7G7MQS6_9PSEU</name>
<dbReference type="InterPro" id="IPR036866">
    <property type="entry name" value="RibonucZ/Hydroxyglut_hydro"/>
</dbReference>
<dbReference type="PANTHER" id="PTHR43084">
    <property type="entry name" value="PERSULFIDE DIOXYGENASE ETHE1"/>
    <property type="match status" value="1"/>
</dbReference>
<dbReference type="Pfam" id="PF00753">
    <property type="entry name" value="Lactamase_B"/>
    <property type="match status" value="1"/>
</dbReference>
<dbReference type="InterPro" id="IPR051682">
    <property type="entry name" value="Mito_Persulfide_Diox"/>
</dbReference>
<dbReference type="CDD" id="cd07724">
    <property type="entry name" value="POD-like_MBL-fold"/>
    <property type="match status" value="1"/>
</dbReference>
<dbReference type="Gene3D" id="3.60.15.10">
    <property type="entry name" value="Ribonuclease Z/Hydroxyacylglutathione hydrolase-like"/>
    <property type="match status" value="1"/>
</dbReference>
<protein>
    <submittedName>
        <fullName evidence="3">MBL fold metallo-hydrolase</fullName>
    </submittedName>
</protein>
<dbReference type="GO" id="GO:0006749">
    <property type="term" value="P:glutathione metabolic process"/>
    <property type="evidence" value="ECO:0007669"/>
    <property type="project" value="InterPro"/>
</dbReference>
<dbReference type="KEGG" id="ppel:H6H00_15500"/>
<keyword evidence="4" id="KW-1185">Reference proteome</keyword>
<organism evidence="3 4">
    <name type="scientific">Pseudonocardia petroleophila</name>
    <dbReference type="NCBI Taxonomy" id="37331"/>
    <lineage>
        <taxon>Bacteria</taxon>
        <taxon>Bacillati</taxon>
        <taxon>Actinomycetota</taxon>
        <taxon>Actinomycetes</taxon>
        <taxon>Pseudonocardiales</taxon>
        <taxon>Pseudonocardiaceae</taxon>
        <taxon>Pseudonocardia</taxon>
    </lineage>
</organism>
<evidence type="ECO:0000313" key="3">
    <source>
        <dbReference type="EMBL" id="QNG55137.1"/>
    </source>
</evidence>
<dbReference type="Gene3D" id="3.40.250.10">
    <property type="entry name" value="Rhodanese-like domain"/>
    <property type="match status" value="2"/>
</dbReference>
<feature type="domain" description="Rhodanese" evidence="2">
    <location>
        <begin position="367"/>
        <end position="446"/>
    </location>
</feature>
<dbReference type="Pfam" id="PF00581">
    <property type="entry name" value="Rhodanese"/>
    <property type="match status" value="1"/>
</dbReference>
<proteinExistence type="predicted"/>
<dbReference type="EMBL" id="CP060131">
    <property type="protein sequence ID" value="QNG55137.1"/>
    <property type="molecule type" value="Genomic_DNA"/>
</dbReference>
<evidence type="ECO:0000259" key="2">
    <source>
        <dbReference type="PROSITE" id="PS50206"/>
    </source>
</evidence>
<sequence>MSPQVEVIETSELGDRSYIAHDGVSAVVVDPQRDIDRVAELLDTRGLTCVMVVETHIHNDYVTGGLALAQRTGARYVVAAADDVAFARHAVRDGDELTAGRLRVRVVATPGHTDTHLAYVVDDGDGPAAVFTGGSLLYGSVGRTDLVDPDRTEELTRAQFRSARRLSEISGAEDAVYPTHGFGSFCSSGSSTGAASGTMGDERRHNDALTETDEDAFVARLVAGLTAYPRYYAHMGARNRQGPGPADLSPVEEVSPEELRKRIAAGEWVVDLRDRTAYAAEHLAGSIGIALGQQFATYLGWLIPWGTPLTLIGEDAGQVTAAQRQLVRIGIDRPDGSALGSPRDLAGSDELRRYPQVTFADVAEARGRDGVVVLDVRRDDERAHGHIPGSVHIPMHSLLERLDDVPEGQLWVHCAAGFRASIAASLLDRGGYDVVFVDDEYAGAVSSGLATG</sequence>
<dbReference type="GO" id="GO:0046872">
    <property type="term" value="F:metal ion binding"/>
    <property type="evidence" value="ECO:0007669"/>
    <property type="project" value="UniProtKB-KW"/>
</dbReference>
<evidence type="ECO:0000313" key="4">
    <source>
        <dbReference type="Proteomes" id="UP000515728"/>
    </source>
</evidence>